<sequence length="177" mass="18904">MAQISPQVQRHSPLSSRATAHLVVLGPYRGVLGRSVRALKYGGAREVAQVLGTRLGEGVPHGWNIQAVTGVPLHESRLRERGFNQAELLGRAAAGVLGVPYLHTLTRQRSTGAQARRHARDRLTALGDSFAVLPHAALPERLLLLDDVMTTGTTLQACADALRAGGAAQVWFAVVAR</sequence>
<dbReference type="InterPro" id="IPR000836">
    <property type="entry name" value="PRTase_dom"/>
</dbReference>
<dbReference type="PANTHER" id="PTHR47505">
    <property type="entry name" value="DNA UTILIZATION PROTEIN YHGH"/>
    <property type="match status" value="1"/>
</dbReference>
<evidence type="ECO:0000313" key="4">
    <source>
        <dbReference type="Proteomes" id="UP000603865"/>
    </source>
</evidence>
<keyword evidence="4" id="KW-1185">Reference proteome</keyword>
<dbReference type="AlphaFoldDB" id="A0A918BUY7"/>
<dbReference type="InterPro" id="IPR051910">
    <property type="entry name" value="ComF/GntX_DNA_util-trans"/>
</dbReference>
<feature type="domain" description="Phosphoribosyltransferase" evidence="2">
    <location>
        <begin position="141"/>
        <end position="176"/>
    </location>
</feature>
<dbReference type="EMBL" id="BMQL01000001">
    <property type="protein sequence ID" value="GGQ93545.1"/>
    <property type="molecule type" value="Genomic_DNA"/>
</dbReference>
<dbReference type="Proteomes" id="UP000603865">
    <property type="component" value="Unassembled WGS sequence"/>
</dbReference>
<name>A0A918BUY7_9DEIO</name>
<reference evidence="3" key="1">
    <citation type="journal article" date="2014" name="Int. J. Syst. Evol. Microbiol.">
        <title>Complete genome sequence of Corynebacterium casei LMG S-19264T (=DSM 44701T), isolated from a smear-ripened cheese.</title>
        <authorList>
            <consortium name="US DOE Joint Genome Institute (JGI-PGF)"/>
            <person name="Walter F."/>
            <person name="Albersmeier A."/>
            <person name="Kalinowski J."/>
            <person name="Ruckert C."/>
        </authorList>
    </citation>
    <scope>NUCLEOTIDE SEQUENCE</scope>
    <source>
        <strain evidence="3">JCM 31311</strain>
    </source>
</reference>
<dbReference type="InterPro" id="IPR029057">
    <property type="entry name" value="PRTase-like"/>
</dbReference>
<comment type="caution">
    <text evidence="3">The sequence shown here is derived from an EMBL/GenBank/DDBJ whole genome shotgun (WGS) entry which is preliminary data.</text>
</comment>
<evidence type="ECO:0000259" key="2">
    <source>
        <dbReference type="Pfam" id="PF00156"/>
    </source>
</evidence>
<dbReference type="Pfam" id="PF00156">
    <property type="entry name" value="Pribosyltran"/>
    <property type="match status" value="1"/>
</dbReference>
<comment type="similarity">
    <text evidence="1">Belongs to the ComF/GntX family.</text>
</comment>
<accession>A0A918BUY7</accession>
<dbReference type="CDD" id="cd06223">
    <property type="entry name" value="PRTases_typeI"/>
    <property type="match status" value="1"/>
</dbReference>
<dbReference type="PANTHER" id="PTHR47505:SF1">
    <property type="entry name" value="DNA UTILIZATION PROTEIN YHGH"/>
    <property type="match status" value="1"/>
</dbReference>
<evidence type="ECO:0000256" key="1">
    <source>
        <dbReference type="ARBA" id="ARBA00008007"/>
    </source>
</evidence>
<proteinExistence type="inferred from homology"/>
<organism evidence="3 4">
    <name type="scientific">Deinococcus ruber</name>
    <dbReference type="NCBI Taxonomy" id="1848197"/>
    <lineage>
        <taxon>Bacteria</taxon>
        <taxon>Thermotogati</taxon>
        <taxon>Deinococcota</taxon>
        <taxon>Deinococci</taxon>
        <taxon>Deinococcales</taxon>
        <taxon>Deinococcaceae</taxon>
        <taxon>Deinococcus</taxon>
    </lineage>
</organism>
<evidence type="ECO:0000313" key="3">
    <source>
        <dbReference type="EMBL" id="GGQ93545.1"/>
    </source>
</evidence>
<protein>
    <submittedName>
        <fullName evidence="3">Amidophosphoribosyltransferase</fullName>
    </submittedName>
</protein>
<reference evidence="3" key="2">
    <citation type="submission" date="2020-09" db="EMBL/GenBank/DDBJ databases">
        <authorList>
            <person name="Sun Q."/>
            <person name="Ohkuma M."/>
        </authorList>
    </citation>
    <scope>NUCLEOTIDE SEQUENCE</scope>
    <source>
        <strain evidence="3">JCM 31311</strain>
    </source>
</reference>
<gene>
    <name evidence="3" type="ORF">GCM10008957_01960</name>
</gene>
<dbReference type="Gene3D" id="3.40.50.2020">
    <property type="match status" value="1"/>
</dbReference>
<dbReference type="SUPFAM" id="SSF53271">
    <property type="entry name" value="PRTase-like"/>
    <property type="match status" value="1"/>
</dbReference>